<dbReference type="PANTHER" id="PTHR30213">
    <property type="entry name" value="INNER MEMBRANE PROTEIN YHJD"/>
    <property type="match status" value="1"/>
</dbReference>
<keyword evidence="8" id="KW-1185">Reference proteome</keyword>
<sequence length="267" mass="28728">MKNALSDTVWAVFTAISRSIRRFSTDEVLVRASSLAFATMLSMVPVAAVSLVIFASFPEFIGYVSHLKGLVIRTFLPGIGGTLETHIDEFIANASSLSVIGICSLIISSTFLMFEIRSTFSRIFGSFSRSSVTERLFELIAFLTSGPIAVAGVGWGVTMILERYGVDLGAISPSWQSYGIAFGAFFLILVICSPKGTSIVACLVGAGVGCTIYSLAQFAFVEYISRPILPNLIYGAMAIIPLLQMWLLVLWTIIIFSATLAAELSAT</sequence>
<feature type="transmembrane region" description="Helical" evidence="6">
    <location>
        <begin position="175"/>
        <end position="192"/>
    </location>
</feature>
<dbReference type="AlphaFoldDB" id="A0A364NTS8"/>
<feature type="transmembrane region" description="Helical" evidence="6">
    <location>
        <begin position="199"/>
        <end position="220"/>
    </location>
</feature>
<accession>A0A364NTS8</accession>
<feature type="transmembrane region" description="Helical" evidence="6">
    <location>
        <begin position="135"/>
        <end position="155"/>
    </location>
</feature>
<dbReference type="EMBL" id="PGTO01000027">
    <property type="protein sequence ID" value="RAU20277.1"/>
    <property type="molecule type" value="Genomic_DNA"/>
</dbReference>
<keyword evidence="3 6" id="KW-0812">Transmembrane</keyword>
<dbReference type="PIRSF" id="PIRSF035875">
    <property type="entry name" value="RNase_BN"/>
    <property type="match status" value="1"/>
</dbReference>
<protein>
    <recommendedName>
        <fullName evidence="9">YihY/virulence factor BrkB family protein</fullName>
    </recommendedName>
</protein>
<dbReference type="GO" id="GO:0005886">
    <property type="term" value="C:plasma membrane"/>
    <property type="evidence" value="ECO:0007669"/>
    <property type="project" value="UniProtKB-SubCell"/>
</dbReference>
<feature type="transmembrane region" description="Helical" evidence="6">
    <location>
        <begin position="28"/>
        <end position="57"/>
    </location>
</feature>
<organism evidence="7 8">
    <name type="scientific">Paramagnetospirillum kuznetsovii</name>
    <dbReference type="NCBI Taxonomy" id="2053833"/>
    <lineage>
        <taxon>Bacteria</taxon>
        <taxon>Pseudomonadati</taxon>
        <taxon>Pseudomonadota</taxon>
        <taxon>Alphaproteobacteria</taxon>
        <taxon>Rhodospirillales</taxon>
        <taxon>Magnetospirillaceae</taxon>
        <taxon>Paramagnetospirillum</taxon>
    </lineage>
</organism>
<feature type="transmembrane region" description="Helical" evidence="6">
    <location>
        <begin position="232"/>
        <end position="262"/>
    </location>
</feature>
<feature type="transmembrane region" description="Helical" evidence="6">
    <location>
        <begin position="90"/>
        <end position="114"/>
    </location>
</feature>
<dbReference type="Proteomes" id="UP000251075">
    <property type="component" value="Unassembled WGS sequence"/>
</dbReference>
<dbReference type="Pfam" id="PF03631">
    <property type="entry name" value="Virul_fac_BrkB"/>
    <property type="match status" value="1"/>
</dbReference>
<evidence type="ECO:0000256" key="2">
    <source>
        <dbReference type="ARBA" id="ARBA00022475"/>
    </source>
</evidence>
<evidence type="ECO:0000256" key="5">
    <source>
        <dbReference type="ARBA" id="ARBA00023136"/>
    </source>
</evidence>
<evidence type="ECO:0000256" key="6">
    <source>
        <dbReference type="SAM" id="Phobius"/>
    </source>
</evidence>
<dbReference type="InterPro" id="IPR017039">
    <property type="entry name" value="Virul_fac_BrkB"/>
</dbReference>
<keyword evidence="2" id="KW-1003">Cell membrane</keyword>
<keyword evidence="5 6" id="KW-0472">Membrane</keyword>
<keyword evidence="4 6" id="KW-1133">Transmembrane helix</keyword>
<comment type="subcellular location">
    <subcellularLocation>
        <location evidence="1">Cell membrane</location>
        <topology evidence="1">Multi-pass membrane protein</topology>
    </subcellularLocation>
</comment>
<proteinExistence type="predicted"/>
<gene>
    <name evidence="7" type="ORF">CU669_19100</name>
</gene>
<dbReference type="NCBIfam" id="TIGR00765">
    <property type="entry name" value="yihY_not_rbn"/>
    <property type="match status" value="1"/>
</dbReference>
<dbReference type="OrthoDB" id="8477159at2"/>
<evidence type="ECO:0000256" key="3">
    <source>
        <dbReference type="ARBA" id="ARBA00022692"/>
    </source>
</evidence>
<dbReference type="PANTHER" id="PTHR30213:SF0">
    <property type="entry name" value="UPF0761 MEMBRANE PROTEIN YIHY"/>
    <property type="match status" value="1"/>
</dbReference>
<name>A0A364NTS8_9PROT</name>
<dbReference type="RefSeq" id="WP_112147193.1">
    <property type="nucleotide sequence ID" value="NZ_PGTO01000027.1"/>
</dbReference>
<comment type="caution">
    <text evidence="7">The sequence shown here is derived from an EMBL/GenBank/DDBJ whole genome shotgun (WGS) entry which is preliminary data.</text>
</comment>
<reference evidence="7 8" key="1">
    <citation type="submission" date="2017-11" db="EMBL/GenBank/DDBJ databases">
        <title>Draft genome sequence of magnetotactic bacterium Magnetospirillum kuznetsovii LBB-42.</title>
        <authorList>
            <person name="Grouzdev D.S."/>
            <person name="Rysina M.S."/>
            <person name="Baslerov R.V."/>
            <person name="Koziaeva V."/>
        </authorList>
    </citation>
    <scope>NUCLEOTIDE SEQUENCE [LARGE SCALE GENOMIC DNA]</scope>
    <source>
        <strain evidence="7 8">LBB-42</strain>
    </source>
</reference>
<evidence type="ECO:0000313" key="8">
    <source>
        <dbReference type="Proteomes" id="UP000251075"/>
    </source>
</evidence>
<evidence type="ECO:0000256" key="4">
    <source>
        <dbReference type="ARBA" id="ARBA00022989"/>
    </source>
</evidence>
<evidence type="ECO:0000256" key="1">
    <source>
        <dbReference type="ARBA" id="ARBA00004651"/>
    </source>
</evidence>
<evidence type="ECO:0008006" key="9">
    <source>
        <dbReference type="Google" id="ProtNLM"/>
    </source>
</evidence>
<evidence type="ECO:0000313" key="7">
    <source>
        <dbReference type="EMBL" id="RAU20277.1"/>
    </source>
</evidence>